<comment type="caution">
    <text evidence="2">The sequence shown here is derived from an EMBL/GenBank/DDBJ whole genome shotgun (WGS) entry which is preliminary data.</text>
</comment>
<accession>A0ABU7A2A5</accession>
<dbReference type="Proteomes" id="UP001345963">
    <property type="component" value="Unassembled WGS sequence"/>
</dbReference>
<keyword evidence="3" id="KW-1185">Reference proteome</keyword>
<feature type="region of interest" description="Disordered" evidence="1">
    <location>
        <begin position="1"/>
        <end position="82"/>
    </location>
</feature>
<name>A0ABU7A2A5_9TELE</name>
<proteinExistence type="predicted"/>
<organism evidence="2 3">
    <name type="scientific">Ataeniobius toweri</name>
    <dbReference type="NCBI Taxonomy" id="208326"/>
    <lineage>
        <taxon>Eukaryota</taxon>
        <taxon>Metazoa</taxon>
        <taxon>Chordata</taxon>
        <taxon>Craniata</taxon>
        <taxon>Vertebrata</taxon>
        <taxon>Euteleostomi</taxon>
        <taxon>Actinopterygii</taxon>
        <taxon>Neopterygii</taxon>
        <taxon>Teleostei</taxon>
        <taxon>Neoteleostei</taxon>
        <taxon>Acanthomorphata</taxon>
        <taxon>Ovalentaria</taxon>
        <taxon>Atherinomorphae</taxon>
        <taxon>Cyprinodontiformes</taxon>
        <taxon>Goodeidae</taxon>
        <taxon>Ataeniobius</taxon>
    </lineage>
</organism>
<gene>
    <name evidence="2" type="ORF">ATANTOWER_024373</name>
</gene>
<evidence type="ECO:0000313" key="3">
    <source>
        <dbReference type="Proteomes" id="UP001345963"/>
    </source>
</evidence>
<protein>
    <submittedName>
        <fullName evidence="2">Uncharacterized protein</fullName>
    </submittedName>
</protein>
<feature type="compositionally biased region" description="Low complexity" evidence="1">
    <location>
        <begin position="1"/>
        <end position="29"/>
    </location>
</feature>
<reference evidence="2 3" key="1">
    <citation type="submission" date="2021-07" db="EMBL/GenBank/DDBJ databases">
        <authorList>
            <person name="Palmer J.M."/>
        </authorList>
    </citation>
    <scope>NUCLEOTIDE SEQUENCE [LARGE SCALE GENOMIC DNA]</scope>
    <source>
        <strain evidence="2 3">AT_MEX2019</strain>
        <tissue evidence="2">Muscle</tissue>
    </source>
</reference>
<evidence type="ECO:0000256" key="1">
    <source>
        <dbReference type="SAM" id="MobiDB-lite"/>
    </source>
</evidence>
<dbReference type="EMBL" id="JAHUTI010000552">
    <property type="protein sequence ID" value="MED6232206.1"/>
    <property type="molecule type" value="Genomic_DNA"/>
</dbReference>
<evidence type="ECO:0000313" key="2">
    <source>
        <dbReference type="EMBL" id="MED6232206.1"/>
    </source>
</evidence>
<sequence>MEQQQVSVSGSGRSPSSSSSSNVVSEGEQTTPGVEIKVNGDTIQKLDCGRSKTAGDGGHAGYDREAPENDDNDEDDQKEEDDMWAFSIHSAIPNKKQVTEQPVQRLQQTWRLKTCSHISILRLHF</sequence>
<feature type="compositionally biased region" description="Acidic residues" evidence="1">
    <location>
        <begin position="68"/>
        <end position="82"/>
    </location>
</feature>